<evidence type="ECO:0000256" key="1">
    <source>
        <dbReference type="SAM" id="Phobius"/>
    </source>
</evidence>
<comment type="caution">
    <text evidence="2">The sequence shown here is derived from an EMBL/GenBank/DDBJ whole genome shotgun (WGS) entry which is preliminary data.</text>
</comment>
<evidence type="ECO:0000313" key="2">
    <source>
        <dbReference type="EMBL" id="MDX6187997.1"/>
    </source>
</evidence>
<name>A0ABU4R5Y7_9FLAO</name>
<protein>
    <submittedName>
        <fullName evidence="2">Uncharacterized protein</fullName>
    </submittedName>
</protein>
<keyword evidence="1" id="KW-1133">Transmembrane helix</keyword>
<dbReference type="Proteomes" id="UP001273350">
    <property type="component" value="Unassembled WGS sequence"/>
</dbReference>
<dbReference type="EMBL" id="JAWXVI010000001">
    <property type="protein sequence ID" value="MDX6187997.1"/>
    <property type="molecule type" value="Genomic_DNA"/>
</dbReference>
<dbReference type="RefSeq" id="WP_230002592.1">
    <property type="nucleotide sequence ID" value="NZ_CP087134.1"/>
</dbReference>
<accession>A0ABU4R5Y7</accession>
<evidence type="ECO:0000313" key="3">
    <source>
        <dbReference type="Proteomes" id="UP001273350"/>
    </source>
</evidence>
<feature type="transmembrane region" description="Helical" evidence="1">
    <location>
        <begin position="23"/>
        <end position="42"/>
    </location>
</feature>
<reference evidence="2 3" key="1">
    <citation type="submission" date="2023-11" db="EMBL/GenBank/DDBJ databases">
        <title>Unpublished Manusciprt.</title>
        <authorList>
            <person name="Saticioglu I.B."/>
            <person name="Ay H."/>
            <person name="Ajmi N."/>
            <person name="Altun S."/>
            <person name="Duman M."/>
        </authorList>
    </citation>
    <scope>NUCLEOTIDE SEQUENCE [LARGE SCALE GENOMIC DNA]</scope>
    <source>
        <strain evidence="2 3">Fl-318</strain>
    </source>
</reference>
<keyword evidence="3" id="KW-1185">Reference proteome</keyword>
<sequence>MWYKIDYDKLALLLLPTFLRRPILFAYIRSLIAPIATLYYQWAQMRSENIRTLSYNGQKCYLRKALNDKFGNSSGRITISDTAQVSQDYLFTKNELQDVFLGVVHLEQDFNYIDGYVDFLVNVPEPILSERRNEITAMIDFYVLAGKSYKLIKI</sequence>
<gene>
    <name evidence="2" type="ORF">SGQ83_01430</name>
</gene>
<proteinExistence type="predicted"/>
<keyword evidence="1" id="KW-0472">Membrane</keyword>
<organism evidence="2 3">
    <name type="scientific">Flavobacterium cupriresistens</name>
    <dbReference type="NCBI Taxonomy" id="2893885"/>
    <lineage>
        <taxon>Bacteria</taxon>
        <taxon>Pseudomonadati</taxon>
        <taxon>Bacteroidota</taxon>
        <taxon>Flavobacteriia</taxon>
        <taxon>Flavobacteriales</taxon>
        <taxon>Flavobacteriaceae</taxon>
        <taxon>Flavobacterium</taxon>
    </lineage>
</organism>
<keyword evidence="1" id="KW-0812">Transmembrane</keyword>